<dbReference type="PROSITE" id="PS50961">
    <property type="entry name" value="HTH_LA"/>
    <property type="match status" value="1"/>
</dbReference>
<dbReference type="CDD" id="cd08038">
    <property type="entry name" value="LARP_2"/>
    <property type="match status" value="1"/>
</dbReference>
<gene>
    <name evidence="6" type="ORF">E5288_WYG007984</name>
</gene>
<evidence type="ECO:0000313" key="6">
    <source>
        <dbReference type="EMBL" id="MXQ82191.1"/>
    </source>
</evidence>
<feature type="compositionally biased region" description="Basic and acidic residues" evidence="4">
    <location>
        <begin position="11"/>
        <end position="25"/>
    </location>
</feature>
<reference evidence="6" key="1">
    <citation type="submission" date="2019-10" db="EMBL/GenBank/DDBJ databases">
        <title>The sequence and de novo assembly of the wild yak genome.</title>
        <authorList>
            <person name="Liu Y."/>
        </authorList>
    </citation>
    <scope>NUCLEOTIDE SEQUENCE [LARGE SCALE GENOMIC DNA]</scope>
    <source>
        <strain evidence="6">WY2019</strain>
    </source>
</reference>
<dbReference type="InterPro" id="IPR036390">
    <property type="entry name" value="WH_DNA-bd_sf"/>
</dbReference>
<dbReference type="PANTHER" id="PTHR22792">
    <property type="entry name" value="LUPUS LA PROTEIN-RELATED"/>
    <property type="match status" value="1"/>
</dbReference>
<feature type="compositionally biased region" description="Low complexity" evidence="4">
    <location>
        <begin position="617"/>
        <end position="627"/>
    </location>
</feature>
<dbReference type="Pfam" id="PF05383">
    <property type="entry name" value="La"/>
    <property type="match status" value="1"/>
</dbReference>
<evidence type="ECO:0000259" key="5">
    <source>
        <dbReference type="PROSITE" id="PS50961"/>
    </source>
</evidence>
<dbReference type="GO" id="GO:0000339">
    <property type="term" value="F:RNA cap binding"/>
    <property type="evidence" value="ECO:0007669"/>
    <property type="project" value="InterPro"/>
</dbReference>
<feature type="compositionally biased region" description="Basic and acidic residues" evidence="4">
    <location>
        <begin position="104"/>
        <end position="120"/>
    </location>
</feature>
<accession>A0A6B0QZM4</accession>
<feature type="compositionally biased region" description="Polar residues" evidence="4">
    <location>
        <begin position="313"/>
        <end position="330"/>
    </location>
</feature>
<evidence type="ECO:0000256" key="3">
    <source>
        <dbReference type="PROSITE-ProRule" id="PRU00332"/>
    </source>
</evidence>
<dbReference type="Pfam" id="PF21071">
    <property type="entry name" value="LARP1_HEAT"/>
    <property type="match status" value="1"/>
</dbReference>
<feature type="compositionally biased region" description="Basic and acidic residues" evidence="4">
    <location>
        <begin position="574"/>
        <end position="585"/>
    </location>
</feature>
<protein>
    <recommendedName>
        <fullName evidence="5">HTH La-type RNA-binding domain-containing protein</fullName>
    </recommendedName>
</protein>
<dbReference type="EMBL" id="VBQZ03000011">
    <property type="protein sequence ID" value="MXQ82191.1"/>
    <property type="molecule type" value="Genomic_DNA"/>
</dbReference>
<dbReference type="InterPro" id="IPR006630">
    <property type="entry name" value="La_HTH"/>
</dbReference>
<feature type="region of interest" description="Disordered" evidence="4">
    <location>
        <begin position="538"/>
        <end position="631"/>
    </location>
</feature>
<keyword evidence="7" id="KW-1185">Reference proteome</keyword>
<proteinExistence type="inferred from homology"/>
<dbReference type="InterPro" id="IPR006607">
    <property type="entry name" value="DM15"/>
</dbReference>
<comment type="similarity">
    <text evidence="2">Belongs to the LARP family.</text>
</comment>
<dbReference type="Proteomes" id="UP000322234">
    <property type="component" value="Unassembled WGS sequence"/>
</dbReference>
<comment type="caution">
    <text evidence="6">The sequence shown here is derived from an EMBL/GenBank/DDBJ whole genome shotgun (WGS) entry which is preliminary data.</text>
</comment>
<evidence type="ECO:0000256" key="1">
    <source>
        <dbReference type="ARBA" id="ARBA00022884"/>
    </source>
</evidence>
<dbReference type="SUPFAM" id="SSF46785">
    <property type="entry name" value="Winged helix' DNA-binding domain"/>
    <property type="match status" value="1"/>
</dbReference>
<dbReference type="GO" id="GO:0005829">
    <property type="term" value="C:cytosol"/>
    <property type="evidence" value="ECO:0007669"/>
    <property type="project" value="TreeGrafter"/>
</dbReference>
<dbReference type="SMART" id="SM00684">
    <property type="entry name" value="DM15"/>
    <property type="match status" value="3"/>
</dbReference>
<feature type="region of interest" description="Disordered" evidence="4">
    <location>
        <begin position="1"/>
        <end position="128"/>
    </location>
</feature>
<dbReference type="Gene3D" id="2.130.10.10">
    <property type="entry name" value="YVTN repeat-like/Quinoprotein amine dehydrogenase"/>
    <property type="match status" value="1"/>
</dbReference>
<organism evidence="6 7">
    <name type="scientific">Bos mutus</name>
    <name type="common">wild yak</name>
    <dbReference type="NCBI Taxonomy" id="72004"/>
    <lineage>
        <taxon>Eukaryota</taxon>
        <taxon>Metazoa</taxon>
        <taxon>Chordata</taxon>
        <taxon>Craniata</taxon>
        <taxon>Vertebrata</taxon>
        <taxon>Euteleostomi</taxon>
        <taxon>Mammalia</taxon>
        <taxon>Eutheria</taxon>
        <taxon>Laurasiatheria</taxon>
        <taxon>Artiodactyla</taxon>
        <taxon>Ruminantia</taxon>
        <taxon>Pecora</taxon>
        <taxon>Bovidae</taxon>
        <taxon>Bovinae</taxon>
        <taxon>Bos</taxon>
    </lineage>
</organism>
<feature type="compositionally biased region" description="Basic and acidic residues" evidence="4">
    <location>
        <begin position="40"/>
        <end position="53"/>
    </location>
</feature>
<keyword evidence="1 3" id="KW-0694">RNA-binding</keyword>
<sequence length="953" mass="110245">MSARIPVPAAHPREEPPAGATERESLAAAASRQAEQLPPVEREGKEAAREERAATATSAGARANKHRWVPLHLEDVRPESQERPGSRNSSRCQPEANKSSHNNRRNDTRSWRREREKRDDQDEVSSVRSEGVNFEYSYGYQEHDERTDQAFQTELNASMMYYYDDGTGVQVYPVEEALLKEYIKRQIEYYFSIENLERDFFLRRKMDEQGFLPISLIAGFHRVQALTTNLNLILEALKDSTEVEIVDEKMRKKIEPEKWPIPGPVPRSVPQTDFSQLIDCPEFVPGQAFGSHTESAPNSPRIGSPLTPKKNAETSNLQGMSRGLSTSLPNLDSEPWIEVKKRHHPSPVKLKEPPSLPEEASNQLYLPDEQEQEELDFFFDEEMEQIEGQKNTFTDWSDNDSDYEIDDQDLNKILIVTQTPPYMRKHPGGDRTGYHMSQAKITSELAKVINDGLYYYEQDLWMEEYENKHTAIKQEVENFKKLNLISKEQFENLTPELPFEPNQEVPVAASQSRQDLTDELAQKLFDVSEVSSATMARSLPTAVPESPRIYPARTPKTPRTPRLQDPNKTPRFYPVKEPKAIDVKSPRKRKTRHSTNPPLECHVGWVMDSRDHGPRTSSVSSSNASPSEGAPLIGSYGCTPHSFPKFQHPSHELLKENGFTQQVYHKYRRRCLSERKRLGIGQSQEMNTLFRFWSFFLRDHFNKKMYEEFRQLAWEDAKENYRYGLECLFRFYSYGLEKKFRHEIFKDFQEETKKDYESGQLYGLEKFWAYLKYSQSKTQSIDPKLQEYLCSFKKLEDFRVDYGQQLPIFFPFLNHVQSSDKLPLHIQLRPQRLVISRSGDDSIVLYDCQEGKPKRTLYSKKYGVDLIRYTRAANTVVYSSNKRDNIVITCPCMTTNISGVNSGIVKLYDLRSFDKGPFATFKMQYDWICEWTGLKFSSDGKLILISTKAASSI</sequence>
<dbReference type="SMART" id="SM00715">
    <property type="entry name" value="LA"/>
    <property type="match status" value="1"/>
</dbReference>
<dbReference type="PANTHER" id="PTHR22792:SF51">
    <property type="entry name" value="LA-RELATED PROTEIN 1"/>
    <property type="match status" value="1"/>
</dbReference>
<evidence type="ECO:0000256" key="4">
    <source>
        <dbReference type="SAM" id="MobiDB-lite"/>
    </source>
</evidence>
<dbReference type="GO" id="GO:0045727">
    <property type="term" value="P:positive regulation of translation"/>
    <property type="evidence" value="ECO:0007669"/>
    <property type="project" value="TreeGrafter"/>
</dbReference>
<dbReference type="SUPFAM" id="SSF50978">
    <property type="entry name" value="WD40 repeat-like"/>
    <property type="match status" value="1"/>
</dbReference>
<dbReference type="InterPro" id="IPR036388">
    <property type="entry name" value="WH-like_DNA-bd_sf"/>
</dbReference>
<dbReference type="FunFam" id="1.10.10.10:FF:000131">
    <property type="entry name" value="la-related protein 1B isoform X2"/>
    <property type="match status" value="1"/>
</dbReference>
<dbReference type="InterPro" id="IPR015943">
    <property type="entry name" value="WD40/YVTN_repeat-like_dom_sf"/>
</dbReference>
<evidence type="ECO:0000256" key="2">
    <source>
        <dbReference type="ARBA" id="ARBA00061352"/>
    </source>
</evidence>
<evidence type="ECO:0000313" key="7">
    <source>
        <dbReference type="Proteomes" id="UP000322234"/>
    </source>
</evidence>
<feature type="compositionally biased region" description="Polar residues" evidence="4">
    <location>
        <begin position="86"/>
        <end position="100"/>
    </location>
</feature>
<dbReference type="AlphaFoldDB" id="A0A6B0QZM4"/>
<dbReference type="GO" id="GO:0048255">
    <property type="term" value="P:mRNA stabilization"/>
    <property type="evidence" value="ECO:0007669"/>
    <property type="project" value="InterPro"/>
</dbReference>
<name>A0A6B0QZM4_9CETA</name>
<dbReference type="InterPro" id="IPR036322">
    <property type="entry name" value="WD40_repeat_dom_sf"/>
</dbReference>
<feature type="region of interest" description="Disordered" evidence="4">
    <location>
        <begin position="286"/>
        <end position="360"/>
    </location>
</feature>
<feature type="domain" description="HTH La-type RNA-binding" evidence="5">
    <location>
        <begin position="173"/>
        <end position="263"/>
    </location>
</feature>
<dbReference type="GO" id="GO:0010494">
    <property type="term" value="C:cytoplasmic stress granule"/>
    <property type="evidence" value="ECO:0007669"/>
    <property type="project" value="TreeGrafter"/>
</dbReference>
<dbReference type="Gene3D" id="1.10.10.10">
    <property type="entry name" value="Winged helix-like DNA-binding domain superfamily/Winged helix DNA-binding domain"/>
    <property type="match status" value="1"/>
</dbReference>
<dbReference type="InterPro" id="IPR045180">
    <property type="entry name" value="La_dom_prot"/>
</dbReference>
<feature type="compositionally biased region" description="Basic and acidic residues" evidence="4">
    <location>
        <begin position="72"/>
        <end position="85"/>
    </location>
</feature>